<dbReference type="Proteomes" id="UP000297703">
    <property type="component" value="Unassembled WGS sequence"/>
</dbReference>
<dbReference type="EMBL" id="QXTE01000096">
    <property type="protein sequence ID" value="TFK06446.1"/>
    <property type="molecule type" value="Genomic_DNA"/>
</dbReference>
<organism evidence="2 3">
    <name type="scientific">Platysternon megacephalum</name>
    <name type="common">big-headed turtle</name>
    <dbReference type="NCBI Taxonomy" id="55544"/>
    <lineage>
        <taxon>Eukaryota</taxon>
        <taxon>Metazoa</taxon>
        <taxon>Chordata</taxon>
        <taxon>Craniata</taxon>
        <taxon>Vertebrata</taxon>
        <taxon>Euteleostomi</taxon>
        <taxon>Archelosauria</taxon>
        <taxon>Testudinata</taxon>
        <taxon>Testudines</taxon>
        <taxon>Cryptodira</taxon>
        <taxon>Durocryptodira</taxon>
        <taxon>Testudinoidea</taxon>
        <taxon>Platysternidae</taxon>
        <taxon>Platysternon</taxon>
    </lineage>
</organism>
<proteinExistence type="predicted"/>
<evidence type="ECO:0000256" key="1">
    <source>
        <dbReference type="SAM" id="MobiDB-lite"/>
    </source>
</evidence>
<accession>A0A4D9E8A3</accession>
<evidence type="ECO:0000313" key="3">
    <source>
        <dbReference type="Proteomes" id="UP000297703"/>
    </source>
</evidence>
<sequence>MEGVVSPSPPSLPHLAPGDQMVSASLSSPPLRAGSITRCSAASCVVGGCGDFIMETLGAESLRLEAAQGISAEPMWLGEAPPKRTVWACGCRAASRSARSWGAFPGSGRVRQPAPGRAQNHPLPTQPGGVVLKGQLPVWQRNPRQRPPRHPLVPHAHEPGAAQPGTRAALWGAGSW</sequence>
<reference evidence="2 3" key="1">
    <citation type="submission" date="2019-04" db="EMBL/GenBank/DDBJ databases">
        <title>Draft genome of the big-headed turtle Platysternon megacephalum.</title>
        <authorList>
            <person name="Gong S."/>
        </authorList>
    </citation>
    <scope>NUCLEOTIDE SEQUENCE [LARGE SCALE GENOMIC DNA]</scope>
    <source>
        <strain evidence="2">DO16091913</strain>
        <tissue evidence="2">Muscle</tissue>
    </source>
</reference>
<protein>
    <submittedName>
        <fullName evidence="2">Alpha-crystallin A chain</fullName>
    </submittedName>
</protein>
<comment type="caution">
    <text evidence="2">The sequence shown here is derived from an EMBL/GenBank/DDBJ whole genome shotgun (WGS) entry which is preliminary data.</text>
</comment>
<dbReference type="AlphaFoldDB" id="A0A4D9E8A3"/>
<gene>
    <name evidence="2" type="ORF">DR999_PMT10757</name>
</gene>
<keyword evidence="3" id="KW-1185">Reference proteome</keyword>
<feature type="region of interest" description="Disordered" evidence="1">
    <location>
        <begin position="102"/>
        <end position="176"/>
    </location>
</feature>
<feature type="region of interest" description="Disordered" evidence="1">
    <location>
        <begin position="1"/>
        <end position="27"/>
    </location>
</feature>
<name>A0A4D9E8A3_9SAUR</name>
<reference evidence="2 3" key="2">
    <citation type="submission" date="2019-04" db="EMBL/GenBank/DDBJ databases">
        <title>The genome sequence of big-headed turtle.</title>
        <authorList>
            <person name="Gong S."/>
        </authorList>
    </citation>
    <scope>NUCLEOTIDE SEQUENCE [LARGE SCALE GENOMIC DNA]</scope>
    <source>
        <strain evidence="2">DO16091913</strain>
        <tissue evidence="2">Muscle</tissue>
    </source>
</reference>
<evidence type="ECO:0000313" key="2">
    <source>
        <dbReference type="EMBL" id="TFK06446.1"/>
    </source>
</evidence>